<dbReference type="AlphaFoldDB" id="A0A2I2AAV8"/>
<accession>A0A2I2AAV8</accession>
<comment type="caution">
    <text evidence="1">The sequence shown here is derived from an EMBL/GenBank/DDBJ whole genome shotgun (WGS) entry which is preliminary data.</text>
</comment>
<evidence type="ECO:0008006" key="3">
    <source>
        <dbReference type="Google" id="ProtNLM"/>
    </source>
</evidence>
<protein>
    <recommendedName>
        <fullName evidence="3">Mobilization protein</fullName>
    </recommendedName>
</protein>
<gene>
    <name evidence="1" type="ORF">CYR79_05700</name>
</gene>
<proteinExistence type="predicted"/>
<name>A0A2I2AAV8_9LACO</name>
<sequence length="115" mass="13522">MADVKEKTYFRLSLPNEETKELLKKRAAREGIVVSQYIMRCVKFYEQSQQHSESVNVSKNHYMLHVLNNMQATLEQLVDINEKQMEMTVKNNRQLWSLFGGEAEALLAEDEKENR</sequence>
<dbReference type="EMBL" id="PKGI01000028">
    <property type="protein sequence ID" value="PLA76520.1"/>
    <property type="molecule type" value="Genomic_DNA"/>
</dbReference>
<evidence type="ECO:0000313" key="1">
    <source>
        <dbReference type="EMBL" id="PLA76520.1"/>
    </source>
</evidence>
<dbReference type="Proteomes" id="UP000234579">
    <property type="component" value="Unassembled WGS sequence"/>
</dbReference>
<organism evidence="1 2">
    <name type="scientific">Ligilactobacillus agilis</name>
    <dbReference type="NCBI Taxonomy" id="1601"/>
    <lineage>
        <taxon>Bacteria</taxon>
        <taxon>Bacillati</taxon>
        <taxon>Bacillota</taxon>
        <taxon>Bacilli</taxon>
        <taxon>Lactobacillales</taxon>
        <taxon>Lactobacillaceae</taxon>
        <taxon>Ligilactobacillus</taxon>
    </lineage>
</organism>
<reference evidence="2" key="1">
    <citation type="submission" date="2017-12" db="EMBL/GenBank/DDBJ databases">
        <authorList>
            <person name="Christensen H."/>
        </authorList>
    </citation>
    <scope>NUCLEOTIDE SEQUENCE [LARGE SCALE GENOMIC DNA]</scope>
    <source>
        <strain evidence="2">268A</strain>
    </source>
</reference>
<evidence type="ECO:0000313" key="2">
    <source>
        <dbReference type="Proteomes" id="UP000234579"/>
    </source>
</evidence>
<dbReference type="RefSeq" id="WP_101811809.1">
    <property type="nucleotide sequence ID" value="NZ_JAEHNV010000001.1"/>
</dbReference>